<protein>
    <submittedName>
        <fullName evidence="3">Uncharacterized protein LOC107484553</fullName>
    </submittedName>
</protein>
<dbReference type="KEGG" id="adu:107484553"/>
<name>A0A6P4D1Q9_ARADU</name>
<dbReference type="AlphaFoldDB" id="A0A6P4D1Q9"/>
<dbReference type="Proteomes" id="UP000515211">
    <property type="component" value="Chromosome 4"/>
</dbReference>
<proteinExistence type="predicted"/>
<dbReference type="InterPro" id="IPR041577">
    <property type="entry name" value="RT_RNaseH_2"/>
</dbReference>
<keyword evidence="2" id="KW-1185">Reference proteome</keyword>
<dbReference type="PANTHER" id="PTHR15503">
    <property type="entry name" value="LDOC1 RELATED"/>
    <property type="match status" value="1"/>
</dbReference>
<organism evidence="2 3">
    <name type="scientific">Arachis duranensis</name>
    <name type="common">Wild peanut</name>
    <dbReference type="NCBI Taxonomy" id="130453"/>
    <lineage>
        <taxon>Eukaryota</taxon>
        <taxon>Viridiplantae</taxon>
        <taxon>Streptophyta</taxon>
        <taxon>Embryophyta</taxon>
        <taxon>Tracheophyta</taxon>
        <taxon>Spermatophyta</taxon>
        <taxon>Magnoliopsida</taxon>
        <taxon>eudicotyledons</taxon>
        <taxon>Gunneridae</taxon>
        <taxon>Pentapetalae</taxon>
        <taxon>rosids</taxon>
        <taxon>fabids</taxon>
        <taxon>Fabales</taxon>
        <taxon>Fabaceae</taxon>
        <taxon>Papilionoideae</taxon>
        <taxon>50 kb inversion clade</taxon>
        <taxon>dalbergioids sensu lato</taxon>
        <taxon>Dalbergieae</taxon>
        <taxon>Pterocarpus clade</taxon>
        <taxon>Arachis</taxon>
    </lineage>
</organism>
<dbReference type="GeneID" id="107484553"/>
<evidence type="ECO:0000313" key="3">
    <source>
        <dbReference type="RefSeq" id="XP_015960594.1"/>
    </source>
</evidence>
<gene>
    <name evidence="3" type="primary">LOC107484553</name>
</gene>
<feature type="domain" description="Reverse transcriptase/retrotransposon-derived protein RNase H-like" evidence="1">
    <location>
        <begin position="3"/>
        <end position="44"/>
    </location>
</feature>
<dbReference type="RefSeq" id="XP_015960594.1">
    <property type="nucleotide sequence ID" value="XM_016105108.1"/>
</dbReference>
<dbReference type="InterPro" id="IPR043502">
    <property type="entry name" value="DNA/RNA_pol_sf"/>
</dbReference>
<dbReference type="OrthoDB" id="1000793at2759"/>
<dbReference type="InterPro" id="IPR032567">
    <property type="entry name" value="RTL1-rel"/>
</dbReference>
<reference evidence="2" key="1">
    <citation type="journal article" date="2016" name="Nat. Genet.">
        <title>The genome sequences of Arachis duranensis and Arachis ipaensis, the diploid ancestors of cultivated peanut.</title>
        <authorList>
            <person name="Bertioli D.J."/>
            <person name="Cannon S.B."/>
            <person name="Froenicke L."/>
            <person name="Huang G."/>
            <person name="Farmer A.D."/>
            <person name="Cannon E.K."/>
            <person name="Liu X."/>
            <person name="Gao D."/>
            <person name="Clevenger J."/>
            <person name="Dash S."/>
            <person name="Ren L."/>
            <person name="Moretzsohn M.C."/>
            <person name="Shirasawa K."/>
            <person name="Huang W."/>
            <person name="Vidigal B."/>
            <person name="Abernathy B."/>
            <person name="Chu Y."/>
            <person name="Niederhuth C.E."/>
            <person name="Umale P."/>
            <person name="Araujo A.C."/>
            <person name="Kozik A."/>
            <person name="Kim K.D."/>
            <person name="Burow M.D."/>
            <person name="Varshney R.K."/>
            <person name="Wang X."/>
            <person name="Zhang X."/>
            <person name="Barkley N."/>
            <person name="Guimaraes P.M."/>
            <person name="Isobe S."/>
            <person name="Guo B."/>
            <person name="Liao B."/>
            <person name="Stalker H.T."/>
            <person name="Schmitz R.J."/>
            <person name="Scheffler B.E."/>
            <person name="Leal-Bertioli S.C."/>
            <person name="Xun X."/>
            <person name="Jackson S.A."/>
            <person name="Michelmore R."/>
            <person name="Ozias-Akins P."/>
        </authorList>
    </citation>
    <scope>NUCLEOTIDE SEQUENCE [LARGE SCALE GENOMIC DNA]</scope>
    <source>
        <strain evidence="2">cv. V14167</strain>
    </source>
</reference>
<dbReference type="PANTHER" id="PTHR15503:SF45">
    <property type="entry name" value="RNA-DIRECTED DNA POLYMERASE HOMOLOG"/>
    <property type="match status" value="1"/>
</dbReference>
<dbReference type="Pfam" id="PF17919">
    <property type="entry name" value="RT_RNaseH_2"/>
    <property type="match status" value="1"/>
</dbReference>
<sequence length="171" mass="18933">MVAFDKLKIALTQAPIVRGPDWSQPFEILCDASNDAVGAALAQHAVILGLDLLSKYHVFLDFFERTAVISSDSLDIKPFLSHTLYLNSVRVTLDGSDCEGYVLLAASSNDSELSLERIQMVKEFSDVFLDDIPKFLPQQEIKFSIDLVPGTGPIFIAPYRMSPLLAELKKL</sequence>
<evidence type="ECO:0000259" key="1">
    <source>
        <dbReference type="Pfam" id="PF17919"/>
    </source>
</evidence>
<dbReference type="SUPFAM" id="SSF56672">
    <property type="entry name" value="DNA/RNA polymerases"/>
    <property type="match status" value="1"/>
</dbReference>
<reference evidence="3" key="2">
    <citation type="submission" date="2025-08" db="UniProtKB">
        <authorList>
            <consortium name="RefSeq"/>
        </authorList>
    </citation>
    <scope>IDENTIFICATION</scope>
    <source>
        <tissue evidence="3">Whole plant</tissue>
    </source>
</reference>
<accession>A0A6P4D1Q9</accession>
<evidence type="ECO:0000313" key="2">
    <source>
        <dbReference type="Proteomes" id="UP000515211"/>
    </source>
</evidence>